<evidence type="ECO:0000313" key="2">
    <source>
        <dbReference type="EMBL" id="EFC44702.1"/>
    </source>
</evidence>
<feature type="domain" description="Exonuclease" evidence="1">
    <location>
        <begin position="3"/>
        <end position="141"/>
    </location>
</feature>
<dbReference type="eggNOG" id="KOG1275">
    <property type="taxonomic scope" value="Eukaryota"/>
</dbReference>
<protein>
    <submittedName>
        <fullName evidence="2">Predicted protein</fullName>
    </submittedName>
</protein>
<name>D2VF25_NAEGR</name>
<proteinExistence type="predicted"/>
<dbReference type="InterPro" id="IPR013520">
    <property type="entry name" value="Ribonucl_H"/>
</dbReference>
<dbReference type="Pfam" id="PF00929">
    <property type="entry name" value="RNase_T"/>
    <property type="match status" value="1"/>
</dbReference>
<evidence type="ECO:0000259" key="1">
    <source>
        <dbReference type="SMART" id="SM00479"/>
    </source>
</evidence>
<dbReference type="InterPro" id="IPR012337">
    <property type="entry name" value="RNaseH-like_sf"/>
</dbReference>
<sequence length="161" mass="19014">NEEILIDDYISTAEKRIGDYMTRFSGLKAGDLDINNKSNTHHVTDIKNTYLKLRYLLDVKKVKFIGHGLPNDFKIINIFVPKEQIIDTVELYRLPNQRKISLRFLCKYLLNQDIQQDTHDSIEDARTALRLYKKYLELKQKNTFTSTLQDIYTLGRQTNWV</sequence>
<dbReference type="GO" id="GO:0000289">
    <property type="term" value="P:nuclear-transcribed mRNA poly(A) tail shortening"/>
    <property type="evidence" value="ECO:0007669"/>
    <property type="project" value="TreeGrafter"/>
</dbReference>
<dbReference type="OMA" id="HYLRIDE"/>
<evidence type="ECO:0000313" key="3">
    <source>
        <dbReference type="Proteomes" id="UP000006671"/>
    </source>
</evidence>
<dbReference type="GO" id="GO:0003676">
    <property type="term" value="F:nucleic acid binding"/>
    <property type="evidence" value="ECO:0007669"/>
    <property type="project" value="InterPro"/>
</dbReference>
<dbReference type="AlphaFoldDB" id="D2VF25"/>
<gene>
    <name evidence="2" type="ORF">NAEGRDRAFT_33522</name>
</gene>
<dbReference type="GeneID" id="8856913"/>
<dbReference type="EMBL" id="GG738867">
    <property type="protein sequence ID" value="EFC44702.1"/>
    <property type="molecule type" value="Genomic_DNA"/>
</dbReference>
<dbReference type="GO" id="GO:0000932">
    <property type="term" value="C:P-body"/>
    <property type="evidence" value="ECO:0007669"/>
    <property type="project" value="TreeGrafter"/>
</dbReference>
<dbReference type="OrthoDB" id="16516at2759"/>
<dbReference type="PANTHER" id="PTHR15728:SF0">
    <property type="entry name" value="PAN2-PAN3 DEADENYLATION COMPLEX CATALYTIC SUBUNIT PAN2"/>
    <property type="match status" value="1"/>
</dbReference>
<organism evidence="3">
    <name type="scientific">Naegleria gruberi</name>
    <name type="common">Amoeba</name>
    <dbReference type="NCBI Taxonomy" id="5762"/>
    <lineage>
        <taxon>Eukaryota</taxon>
        <taxon>Discoba</taxon>
        <taxon>Heterolobosea</taxon>
        <taxon>Tetramitia</taxon>
        <taxon>Eutetramitia</taxon>
        <taxon>Vahlkampfiidae</taxon>
        <taxon>Naegleria</taxon>
    </lineage>
</organism>
<reference evidence="2 3" key="1">
    <citation type="journal article" date="2010" name="Cell">
        <title>The genome of Naegleria gruberi illuminates early eukaryotic versatility.</title>
        <authorList>
            <person name="Fritz-Laylin L.K."/>
            <person name="Prochnik S.E."/>
            <person name="Ginger M.L."/>
            <person name="Dacks J.B."/>
            <person name="Carpenter M.L."/>
            <person name="Field M.C."/>
            <person name="Kuo A."/>
            <person name="Paredez A."/>
            <person name="Chapman J."/>
            <person name="Pham J."/>
            <person name="Shu S."/>
            <person name="Neupane R."/>
            <person name="Cipriano M."/>
            <person name="Mancuso J."/>
            <person name="Tu H."/>
            <person name="Salamov A."/>
            <person name="Lindquist E."/>
            <person name="Shapiro H."/>
            <person name="Lucas S."/>
            <person name="Grigoriev I.V."/>
            <person name="Cande W.Z."/>
            <person name="Fulton C."/>
            <person name="Rokhsar D.S."/>
            <person name="Dawson S.C."/>
        </authorList>
    </citation>
    <scope>NUCLEOTIDE SEQUENCE [LARGE SCALE GENOMIC DNA]</scope>
    <source>
        <strain evidence="2 3">NEG-M</strain>
    </source>
</reference>
<dbReference type="Proteomes" id="UP000006671">
    <property type="component" value="Unassembled WGS sequence"/>
</dbReference>
<dbReference type="SUPFAM" id="SSF53098">
    <property type="entry name" value="Ribonuclease H-like"/>
    <property type="match status" value="1"/>
</dbReference>
<dbReference type="GO" id="GO:0031251">
    <property type="term" value="C:PAN complex"/>
    <property type="evidence" value="ECO:0007669"/>
    <property type="project" value="TreeGrafter"/>
</dbReference>
<dbReference type="SMART" id="SM00479">
    <property type="entry name" value="EXOIII"/>
    <property type="match status" value="1"/>
</dbReference>
<dbReference type="STRING" id="5762.D2VF25"/>
<accession>D2VF25</accession>
<dbReference type="PANTHER" id="PTHR15728">
    <property type="entry name" value="DEADENYLATION COMPLEX CATALYTIC SUBUNIT PAN2"/>
    <property type="match status" value="1"/>
</dbReference>
<dbReference type="KEGG" id="ngr:NAEGRDRAFT_33522"/>
<dbReference type="InterPro" id="IPR036397">
    <property type="entry name" value="RNaseH_sf"/>
</dbReference>
<dbReference type="RefSeq" id="XP_002677446.1">
    <property type="nucleotide sequence ID" value="XM_002677400.1"/>
</dbReference>
<dbReference type="GO" id="GO:0004535">
    <property type="term" value="F:poly(A)-specific ribonuclease activity"/>
    <property type="evidence" value="ECO:0007669"/>
    <property type="project" value="TreeGrafter"/>
</dbReference>
<dbReference type="Gene3D" id="3.30.420.10">
    <property type="entry name" value="Ribonuclease H-like superfamily/Ribonuclease H"/>
    <property type="match status" value="1"/>
</dbReference>
<dbReference type="InterPro" id="IPR050785">
    <property type="entry name" value="PAN2-PAN3_catalytic_subunit"/>
</dbReference>
<keyword evidence="3" id="KW-1185">Reference proteome</keyword>
<dbReference type="InParanoid" id="D2VF25"/>
<feature type="non-terminal residue" evidence="2">
    <location>
        <position position="1"/>
    </location>
</feature>
<dbReference type="VEuPathDB" id="AmoebaDB:NAEGRDRAFT_33522"/>